<feature type="region of interest" description="Disordered" evidence="1">
    <location>
        <begin position="140"/>
        <end position="164"/>
    </location>
</feature>
<keyword evidence="2" id="KW-0472">Membrane</keyword>
<keyword evidence="4" id="KW-1185">Reference proteome</keyword>
<dbReference type="SUPFAM" id="SSF47781">
    <property type="entry name" value="RuvA domain 2-like"/>
    <property type="match status" value="2"/>
</dbReference>
<proteinExistence type="predicted"/>
<dbReference type="PANTHER" id="PTHR21180">
    <property type="entry name" value="ENDONUCLEASE/EXONUCLEASE/PHOSPHATASE FAMILY DOMAIN-CONTAINING PROTEIN 1"/>
    <property type="match status" value="1"/>
</dbReference>
<dbReference type="PANTHER" id="PTHR21180:SF32">
    <property type="entry name" value="ENDONUCLEASE_EXONUCLEASE_PHOSPHATASE FAMILY DOMAIN-CONTAINING PROTEIN 1"/>
    <property type="match status" value="1"/>
</dbReference>
<accession>A0ABR7VFG7</accession>
<name>A0ABR7VFG7_9FLAO</name>
<dbReference type="EMBL" id="JABTCG010000007">
    <property type="protein sequence ID" value="MBD0852400.1"/>
    <property type="molecule type" value="Genomic_DNA"/>
</dbReference>
<evidence type="ECO:0000256" key="1">
    <source>
        <dbReference type="SAM" id="MobiDB-lite"/>
    </source>
</evidence>
<protein>
    <submittedName>
        <fullName evidence="3">Helix-hairpin-helix domain-containing protein</fullName>
    </submittedName>
</protein>
<keyword evidence="2" id="KW-1133">Transmembrane helix</keyword>
<gene>
    <name evidence="3" type="ORF">HPE63_17085</name>
</gene>
<evidence type="ECO:0000313" key="3">
    <source>
        <dbReference type="EMBL" id="MBD0852400.1"/>
    </source>
</evidence>
<reference evidence="3 4" key="1">
    <citation type="submission" date="2020-05" db="EMBL/GenBank/DDBJ databases">
        <title>The draft genome sequence of Maribacter arenosus CAU 1321.</title>
        <authorList>
            <person name="Mu L."/>
        </authorList>
    </citation>
    <scope>NUCLEOTIDE SEQUENCE [LARGE SCALE GENOMIC DNA]</scope>
    <source>
        <strain evidence="3 4">CAU 1321</strain>
    </source>
</reference>
<sequence>MKNLKSHFKFSKQERSGIFFLLFIIIGLQTVFYVVKSTSTSLEGRLSIDKEIQARIDSLRQGRSKHDSIPLFPFNPNYITDYKGYALGMSLEEIDRLHAYRKKNLFVNSPEEFQKVTQVSDSFLNHISPYFKFPNWVKNKSPDRSRSQALESDDYPRKKGESNQIKDLNKATANELRSIYGIGDKLSMRIIKFRDRLGGFLVDDQLYDVYGLEPEVVQRTLEKFKVMNPPQIEKININTASELEISKLIYISNTLATKIVDYRKNNGAFTSFGELNEIEGFPASKIDRIKLYLAL</sequence>
<dbReference type="Pfam" id="PF12836">
    <property type="entry name" value="HHH_3"/>
    <property type="match status" value="2"/>
</dbReference>
<comment type="caution">
    <text evidence="3">The sequence shown here is derived from an EMBL/GenBank/DDBJ whole genome shotgun (WGS) entry which is preliminary data.</text>
</comment>
<dbReference type="InterPro" id="IPR010994">
    <property type="entry name" value="RuvA_2-like"/>
</dbReference>
<dbReference type="InterPro" id="IPR051675">
    <property type="entry name" value="Endo/Exo/Phosphatase_dom_1"/>
</dbReference>
<evidence type="ECO:0000256" key="2">
    <source>
        <dbReference type="SAM" id="Phobius"/>
    </source>
</evidence>
<keyword evidence="2" id="KW-0812">Transmembrane</keyword>
<dbReference type="Gene3D" id="1.10.150.280">
    <property type="entry name" value="AF1531-like domain"/>
    <property type="match status" value="2"/>
</dbReference>
<evidence type="ECO:0000313" key="4">
    <source>
        <dbReference type="Proteomes" id="UP000598350"/>
    </source>
</evidence>
<dbReference type="Proteomes" id="UP000598350">
    <property type="component" value="Unassembled WGS sequence"/>
</dbReference>
<feature type="transmembrane region" description="Helical" evidence="2">
    <location>
        <begin position="16"/>
        <end position="35"/>
    </location>
</feature>
<organism evidence="3 4">
    <name type="scientific">Maribacter arenosus</name>
    <dbReference type="NCBI Taxonomy" id="1854708"/>
    <lineage>
        <taxon>Bacteria</taxon>
        <taxon>Pseudomonadati</taxon>
        <taxon>Bacteroidota</taxon>
        <taxon>Flavobacteriia</taxon>
        <taxon>Flavobacteriales</taxon>
        <taxon>Flavobacteriaceae</taxon>
        <taxon>Maribacter</taxon>
    </lineage>
</organism>